<evidence type="ECO:0000256" key="7">
    <source>
        <dbReference type="ARBA" id="ARBA00049183"/>
    </source>
</evidence>
<proteinExistence type="inferred from homology"/>
<dbReference type="Gene3D" id="3.40.50.11720">
    <property type="entry name" value="3-Deoxy-D-manno-octulosonic-acid transferase, N-terminal domain"/>
    <property type="match status" value="1"/>
</dbReference>
<evidence type="ECO:0000256" key="3">
    <source>
        <dbReference type="ARBA" id="ARBA00012621"/>
    </source>
</evidence>
<comment type="similarity">
    <text evidence="8">Belongs to the glycosyltransferase group 1 family.</text>
</comment>
<dbReference type="EC" id="2.4.99.12" evidence="3 8"/>
<dbReference type="InterPro" id="IPR039901">
    <property type="entry name" value="Kdotransferase"/>
</dbReference>
<feature type="region of interest" description="Disordered" evidence="9">
    <location>
        <begin position="1"/>
        <end position="48"/>
    </location>
</feature>
<dbReference type="Proteomes" id="UP000635853">
    <property type="component" value="Unassembled WGS sequence"/>
</dbReference>
<feature type="domain" description="3-deoxy-D-manno-octulosonic-acid transferase N-terminal" evidence="10">
    <location>
        <begin position="51"/>
        <end position="211"/>
    </location>
</feature>
<evidence type="ECO:0000256" key="1">
    <source>
        <dbReference type="ARBA" id="ARBA00003394"/>
    </source>
</evidence>
<comment type="catalytic activity">
    <reaction evidence="7 8">
        <text>lipid IVA (E. coli) + CMP-3-deoxy-beta-D-manno-octulosonate = alpha-Kdo-(2-&gt;6)-lipid IVA (E. coli) + CMP + H(+)</text>
        <dbReference type="Rhea" id="RHEA:28066"/>
        <dbReference type="ChEBI" id="CHEBI:15378"/>
        <dbReference type="ChEBI" id="CHEBI:58603"/>
        <dbReference type="ChEBI" id="CHEBI:60364"/>
        <dbReference type="ChEBI" id="CHEBI:60377"/>
        <dbReference type="ChEBI" id="CHEBI:85987"/>
        <dbReference type="EC" id="2.4.99.12"/>
    </reaction>
</comment>
<dbReference type="EMBL" id="JAESIL010000005">
    <property type="protein sequence ID" value="MBL3576941.1"/>
    <property type="molecule type" value="Genomic_DNA"/>
</dbReference>
<evidence type="ECO:0000256" key="4">
    <source>
        <dbReference type="ARBA" id="ARBA00019077"/>
    </source>
</evidence>
<dbReference type="Pfam" id="PF04413">
    <property type="entry name" value="Glycos_transf_N"/>
    <property type="match status" value="1"/>
</dbReference>
<comment type="caution">
    <text evidence="11">The sequence shown here is derived from an EMBL/GenBank/DDBJ whole genome shotgun (WGS) entry which is preliminary data.</text>
</comment>
<reference evidence="12" key="1">
    <citation type="submission" date="2021-01" db="EMBL/GenBank/DDBJ databases">
        <title>Draft genomes of Rhodovulum sulfidophilum.</title>
        <authorList>
            <person name="Guzman M.S."/>
        </authorList>
    </citation>
    <scope>NUCLEOTIDE SEQUENCE [LARGE SCALE GENOMIC DNA]</scope>
    <source>
        <strain evidence="12">AB19</strain>
    </source>
</reference>
<evidence type="ECO:0000256" key="9">
    <source>
        <dbReference type="SAM" id="MobiDB-lite"/>
    </source>
</evidence>
<gene>
    <name evidence="11" type="ORF">JMJ92_02015</name>
</gene>
<evidence type="ECO:0000256" key="5">
    <source>
        <dbReference type="ARBA" id="ARBA00022679"/>
    </source>
</evidence>
<dbReference type="PANTHER" id="PTHR42755">
    <property type="entry name" value="3-DEOXY-MANNO-OCTULOSONATE CYTIDYLYLTRANSFERASE"/>
    <property type="match status" value="1"/>
</dbReference>
<protein>
    <recommendedName>
        <fullName evidence="4 8">3-deoxy-D-manno-octulosonic acid transferase</fullName>
        <shortName evidence="8">Kdo transferase</shortName>
        <ecNumber evidence="3 8">2.4.99.12</ecNumber>
    </recommendedName>
    <alternativeName>
        <fullName evidence="6 8">Lipid IV(A) 3-deoxy-D-manno-octulosonic acid transferase</fullName>
    </alternativeName>
</protein>
<evidence type="ECO:0000256" key="6">
    <source>
        <dbReference type="ARBA" id="ARBA00031445"/>
    </source>
</evidence>
<accession>A0ABS1RBC4</accession>
<comment type="function">
    <text evidence="1 8">Involved in lipopolysaccharide (LPS) biosynthesis. Catalyzes the transfer of 3-deoxy-D-manno-octulosonate (Kdo) residue(s) from CMP-Kdo to lipid IV(A), the tetraacyldisaccharide-1,4'-bisphosphate precursor of lipid A.</text>
</comment>
<evidence type="ECO:0000256" key="8">
    <source>
        <dbReference type="RuleBase" id="RU365103"/>
    </source>
</evidence>
<dbReference type="Gene3D" id="3.40.50.2000">
    <property type="entry name" value="Glycogen Phosphorylase B"/>
    <property type="match status" value="1"/>
</dbReference>
<evidence type="ECO:0000313" key="12">
    <source>
        <dbReference type="Proteomes" id="UP000635853"/>
    </source>
</evidence>
<sequence length="429" mass="45089">MTATAPASMAMTGADPGPERARTPDPEAGSGAGARRAHAGPGAEADSGTAAAGPLLWLHNPPPDEQAAAVELIRELALEKPALRVLVTGIDAPPLWVDAARGLPQANGTVAPADGHRAVSAFLELWRPDLAVFYPDHLPSTLISLTHARGTALFLITRDLPRAWHSRWRVGIGGTRRLLRRFDRIFAQSPGTAGELRALGLPRWQISPCGPLSEGSAVLGCSEAERDVLAGLMGGRPAWLAAGVPAAEEPVVIAAHAAATRFAHRLLMILAPEDPARGPALAAGLREDGWDVALRSDDEEPSAETQIYVADTEGELGLWLRLAPVTFLGGTLGANTGPDPYRAAALGSAILHGPATGAYPDHYRRLSNALATRTVQDARSMAEVLVDVLAPDRAAAMARAAWEVSTQGTMATERVVRRMIEALDIAEAV</sequence>
<comment type="pathway">
    <text evidence="2 8">Bacterial outer membrane biogenesis; LPS core biosynthesis.</text>
</comment>
<dbReference type="GO" id="GO:0016740">
    <property type="term" value="F:transferase activity"/>
    <property type="evidence" value="ECO:0007669"/>
    <property type="project" value="UniProtKB-KW"/>
</dbReference>
<evidence type="ECO:0000256" key="2">
    <source>
        <dbReference type="ARBA" id="ARBA00004713"/>
    </source>
</evidence>
<comment type="subcellular location">
    <subcellularLocation>
        <location evidence="8">Cell membrane</location>
    </subcellularLocation>
</comment>
<dbReference type="PANTHER" id="PTHR42755:SF1">
    <property type="entry name" value="3-DEOXY-D-MANNO-OCTULOSONIC ACID TRANSFERASE, MITOCHONDRIAL-RELATED"/>
    <property type="match status" value="1"/>
</dbReference>
<feature type="compositionally biased region" description="Low complexity" evidence="9">
    <location>
        <begin position="1"/>
        <end position="14"/>
    </location>
</feature>
<organism evidence="11 12">
    <name type="scientific">Rhodovulum visakhapatnamense</name>
    <dbReference type="NCBI Taxonomy" id="364297"/>
    <lineage>
        <taxon>Bacteria</taxon>
        <taxon>Pseudomonadati</taxon>
        <taxon>Pseudomonadota</taxon>
        <taxon>Alphaproteobacteria</taxon>
        <taxon>Rhodobacterales</taxon>
        <taxon>Paracoccaceae</taxon>
        <taxon>Rhodovulum</taxon>
    </lineage>
</organism>
<dbReference type="InterPro" id="IPR038107">
    <property type="entry name" value="Glycos_transf_N_sf"/>
</dbReference>
<name>A0ABS1RBC4_9RHOB</name>
<keyword evidence="8" id="KW-0472">Membrane</keyword>
<dbReference type="InterPro" id="IPR007507">
    <property type="entry name" value="Glycos_transf_N"/>
</dbReference>
<evidence type="ECO:0000259" key="10">
    <source>
        <dbReference type="Pfam" id="PF04413"/>
    </source>
</evidence>
<keyword evidence="8" id="KW-1003">Cell membrane</keyword>
<keyword evidence="5 8" id="KW-0808">Transferase</keyword>
<keyword evidence="12" id="KW-1185">Reference proteome</keyword>
<keyword evidence="8" id="KW-0448">Lipopolysaccharide biosynthesis</keyword>
<evidence type="ECO:0000313" key="11">
    <source>
        <dbReference type="EMBL" id="MBL3576941.1"/>
    </source>
</evidence>